<dbReference type="PROSITE" id="PS00061">
    <property type="entry name" value="ADH_SHORT"/>
    <property type="match status" value="1"/>
</dbReference>
<sequence>MVLSMDRWIGKVAVVTGASSGIGAAIAERLVKEGLKVAGLARRDDRLEDLAKKLSSQKGIFLPIKTDISKESDILNAFKKIKEQLGPIHILVNNAGIVPPGSNILEGNIDAWTNIFEVNVIGLCIATREAIKDMKANNVNGHIIHINSILGHQVIQFKNMSLYPATKFAVTALAETLRLELGNQKSKIKITNVSPGLVDTEIIGAAKESPAFKEIIANQAILFPEDIADGVVYALSTPPHVQIQELTIRPVTEPKF</sequence>
<dbReference type="PRINTS" id="PR00081">
    <property type="entry name" value="GDHRDH"/>
</dbReference>
<evidence type="ECO:0000313" key="5">
    <source>
        <dbReference type="Proteomes" id="UP001159042"/>
    </source>
</evidence>
<evidence type="ECO:0000256" key="1">
    <source>
        <dbReference type="ARBA" id="ARBA00006484"/>
    </source>
</evidence>
<dbReference type="PRINTS" id="PR00080">
    <property type="entry name" value="SDRFAMILY"/>
</dbReference>
<keyword evidence="5" id="KW-1185">Reference proteome</keyword>
<organism evidence="4 5">
    <name type="scientific">Exocentrus adspersus</name>
    <dbReference type="NCBI Taxonomy" id="1586481"/>
    <lineage>
        <taxon>Eukaryota</taxon>
        <taxon>Metazoa</taxon>
        <taxon>Ecdysozoa</taxon>
        <taxon>Arthropoda</taxon>
        <taxon>Hexapoda</taxon>
        <taxon>Insecta</taxon>
        <taxon>Pterygota</taxon>
        <taxon>Neoptera</taxon>
        <taxon>Endopterygota</taxon>
        <taxon>Coleoptera</taxon>
        <taxon>Polyphaga</taxon>
        <taxon>Cucujiformia</taxon>
        <taxon>Chrysomeloidea</taxon>
        <taxon>Cerambycidae</taxon>
        <taxon>Lamiinae</taxon>
        <taxon>Acanthocinini</taxon>
        <taxon>Exocentrus</taxon>
    </lineage>
</organism>
<name>A0AAV8VHG9_9CUCU</name>
<dbReference type="Gene3D" id="3.40.50.720">
    <property type="entry name" value="NAD(P)-binding Rossmann-like Domain"/>
    <property type="match status" value="1"/>
</dbReference>
<protein>
    <recommendedName>
        <fullName evidence="6">Farnesol dehydrogenase-like</fullName>
    </recommendedName>
</protein>
<evidence type="ECO:0000313" key="4">
    <source>
        <dbReference type="EMBL" id="KAJ8913326.1"/>
    </source>
</evidence>
<evidence type="ECO:0000256" key="2">
    <source>
        <dbReference type="ARBA" id="ARBA00023002"/>
    </source>
</evidence>
<dbReference type="EMBL" id="JANEYG010000096">
    <property type="protein sequence ID" value="KAJ8913326.1"/>
    <property type="molecule type" value="Genomic_DNA"/>
</dbReference>
<dbReference type="GO" id="GO:0016616">
    <property type="term" value="F:oxidoreductase activity, acting on the CH-OH group of donors, NAD or NADP as acceptor"/>
    <property type="evidence" value="ECO:0007669"/>
    <property type="project" value="UniProtKB-ARBA"/>
</dbReference>
<dbReference type="Pfam" id="PF00106">
    <property type="entry name" value="adh_short"/>
    <property type="match status" value="1"/>
</dbReference>
<dbReference type="InterPro" id="IPR036291">
    <property type="entry name" value="NAD(P)-bd_dom_sf"/>
</dbReference>
<comment type="caution">
    <text evidence="4">The sequence shown here is derived from an EMBL/GenBank/DDBJ whole genome shotgun (WGS) entry which is preliminary data.</text>
</comment>
<gene>
    <name evidence="4" type="ORF">NQ315_013296</name>
</gene>
<proteinExistence type="inferred from homology"/>
<evidence type="ECO:0000256" key="3">
    <source>
        <dbReference type="RuleBase" id="RU000363"/>
    </source>
</evidence>
<dbReference type="PANTHER" id="PTHR43115">
    <property type="entry name" value="DEHYDROGENASE/REDUCTASE SDR FAMILY MEMBER 11"/>
    <property type="match status" value="1"/>
</dbReference>
<keyword evidence="2" id="KW-0560">Oxidoreductase</keyword>
<dbReference type="InterPro" id="IPR020904">
    <property type="entry name" value="Sc_DH/Rdtase_CS"/>
</dbReference>
<comment type="similarity">
    <text evidence="1 3">Belongs to the short-chain dehydrogenases/reductases (SDR) family.</text>
</comment>
<dbReference type="PANTHER" id="PTHR43115:SF4">
    <property type="entry name" value="DEHYDROGENASE_REDUCTASE SDR FAMILY MEMBER 11"/>
    <property type="match status" value="1"/>
</dbReference>
<dbReference type="AlphaFoldDB" id="A0AAV8VHG9"/>
<dbReference type="InterPro" id="IPR002347">
    <property type="entry name" value="SDR_fam"/>
</dbReference>
<dbReference type="Proteomes" id="UP001159042">
    <property type="component" value="Unassembled WGS sequence"/>
</dbReference>
<accession>A0AAV8VHG9</accession>
<reference evidence="4 5" key="1">
    <citation type="journal article" date="2023" name="Insect Mol. Biol.">
        <title>Genome sequencing provides insights into the evolution of gene families encoding plant cell wall-degrading enzymes in longhorned beetles.</title>
        <authorList>
            <person name="Shin N.R."/>
            <person name="Okamura Y."/>
            <person name="Kirsch R."/>
            <person name="Pauchet Y."/>
        </authorList>
    </citation>
    <scope>NUCLEOTIDE SEQUENCE [LARGE SCALE GENOMIC DNA]</scope>
    <source>
        <strain evidence="4">EAD_L_NR</strain>
    </source>
</reference>
<dbReference type="SUPFAM" id="SSF51735">
    <property type="entry name" value="NAD(P)-binding Rossmann-fold domains"/>
    <property type="match status" value="1"/>
</dbReference>
<evidence type="ECO:0008006" key="6">
    <source>
        <dbReference type="Google" id="ProtNLM"/>
    </source>
</evidence>
<dbReference type="FunFam" id="3.40.50.720:FF:000047">
    <property type="entry name" value="NADP-dependent L-serine/L-allo-threonine dehydrogenase"/>
    <property type="match status" value="1"/>
</dbReference>